<dbReference type="InterPro" id="IPR012373">
    <property type="entry name" value="Ferrdict_sens_TM"/>
</dbReference>
<dbReference type="Gene3D" id="2.60.120.1440">
    <property type="match status" value="1"/>
</dbReference>
<dbReference type="OrthoDB" id="1099963at2"/>
<evidence type="ECO:0000256" key="1">
    <source>
        <dbReference type="SAM" id="Phobius"/>
    </source>
</evidence>
<organism evidence="4 5">
    <name type="scientific">Pedobacter nyackensis</name>
    <dbReference type="NCBI Taxonomy" id="475255"/>
    <lineage>
        <taxon>Bacteria</taxon>
        <taxon>Pseudomonadati</taxon>
        <taxon>Bacteroidota</taxon>
        <taxon>Sphingobacteriia</taxon>
        <taxon>Sphingobacteriales</taxon>
        <taxon>Sphingobacteriaceae</taxon>
        <taxon>Pedobacter</taxon>
    </lineage>
</organism>
<feature type="domain" description="Protein FecR C-terminal" evidence="3">
    <location>
        <begin position="322"/>
        <end position="390"/>
    </location>
</feature>
<evidence type="ECO:0000313" key="5">
    <source>
        <dbReference type="Proteomes" id="UP000192678"/>
    </source>
</evidence>
<evidence type="ECO:0000313" key="4">
    <source>
        <dbReference type="EMBL" id="SMD17026.1"/>
    </source>
</evidence>
<dbReference type="PANTHER" id="PTHR30273">
    <property type="entry name" value="PERIPLASMIC SIGNAL SENSOR AND SIGMA FACTOR ACTIVATOR FECR-RELATED"/>
    <property type="match status" value="1"/>
</dbReference>
<dbReference type="Proteomes" id="UP000192678">
    <property type="component" value="Unassembled WGS sequence"/>
</dbReference>
<dbReference type="RefSeq" id="WP_084292199.1">
    <property type="nucleotide sequence ID" value="NZ_FWYB01000021.1"/>
</dbReference>
<sequence>MTKYRLRILYQHYVAGTLTTQEQLEWKSLLANPDLKQTLEKIVEEGWYDFSDEEIILMDRTIADQIFDQVVALPQKKVRQRALWKPVAAVAAVFIVAALGLYIYTNRSADKQKQFVSPISHIKTGGNKAYLTLANGKRIILTDSKNGTLVAQNGVQITKTNDGQLVYTVIGNKSSSGNDYNIIETPRGGQYQIHLPDGTNVWLNAASSLKYPSVFKGNERKVELKGEAYFEVSINKKMPFKVTINSQTIEVLGTHFNVKGYAEEADTKTTLLEGSVKVVSTYSTTGVLIKPGQQALVKRNGDDQINIVEADMEEVMAWKNNYFRFNNENIESVMRKISRWYDVNVEYDGAISDEEFNGTISRTKNIAQVLKMLEDTQGVHFKIEGRRIVVMK</sequence>
<accession>A0A1W2F689</accession>
<reference evidence="4 5" key="1">
    <citation type="submission" date="2017-04" db="EMBL/GenBank/DDBJ databases">
        <authorList>
            <person name="Afonso C.L."/>
            <person name="Miller P.J."/>
            <person name="Scott M.A."/>
            <person name="Spackman E."/>
            <person name="Goraichik I."/>
            <person name="Dimitrov K.M."/>
            <person name="Suarez D.L."/>
            <person name="Swayne D.E."/>
        </authorList>
    </citation>
    <scope>NUCLEOTIDE SEQUENCE [LARGE SCALE GENOMIC DNA]</scope>
    <source>
        <strain evidence="4 5">DSM 19625</strain>
    </source>
</reference>
<dbReference type="InterPro" id="IPR006860">
    <property type="entry name" value="FecR"/>
</dbReference>
<keyword evidence="1" id="KW-0812">Transmembrane</keyword>
<dbReference type="STRING" id="475255.SAMN04488101_12149"/>
<dbReference type="InterPro" id="IPR032508">
    <property type="entry name" value="FecR_C"/>
</dbReference>
<dbReference type="EMBL" id="FWYB01000021">
    <property type="protein sequence ID" value="SMD17026.1"/>
    <property type="molecule type" value="Genomic_DNA"/>
</dbReference>
<feature type="domain" description="FecR protein" evidence="2">
    <location>
        <begin position="183"/>
        <end position="277"/>
    </location>
</feature>
<dbReference type="AlphaFoldDB" id="A0A1W2F689"/>
<dbReference type="PANTHER" id="PTHR30273:SF2">
    <property type="entry name" value="PROTEIN FECR"/>
    <property type="match status" value="1"/>
</dbReference>
<dbReference type="Pfam" id="PF04773">
    <property type="entry name" value="FecR"/>
    <property type="match status" value="1"/>
</dbReference>
<dbReference type="GO" id="GO:0016989">
    <property type="term" value="F:sigma factor antagonist activity"/>
    <property type="evidence" value="ECO:0007669"/>
    <property type="project" value="TreeGrafter"/>
</dbReference>
<dbReference type="Pfam" id="PF16344">
    <property type="entry name" value="FecR_C"/>
    <property type="match status" value="1"/>
</dbReference>
<proteinExistence type="predicted"/>
<keyword evidence="5" id="KW-1185">Reference proteome</keyword>
<gene>
    <name evidence="4" type="ORF">SAMN04488101_12149</name>
</gene>
<name>A0A1W2F689_9SPHI</name>
<dbReference type="Gene3D" id="3.55.50.30">
    <property type="match status" value="1"/>
</dbReference>
<feature type="transmembrane region" description="Helical" evidence="1">
    <location>
        <begin position="83"/>
        <end position="104"/>
    </location>
</feature>
<evidence type="ECO:0000259" key="3">
    <source>
        <dbReference type="Pfam" id="PF16344"/>
    </source>
</evidence>
<keyword evidence="1" id="KW-1133">Transmembrane helix</keyword>
<keyword evidence="1" id="KW-0472">Membrane</keyword>
<protein>
    <submittedName>
        <fullName evidence="4">FecR family protein</fullName>
    </submittedName>
</protein>
<dbReference type="FunFam" id="2.60.120.1440:FF:000001">
    <property type="entry name" value="Putative anti-sigma factor"/>
    <property type="match status" value="1"/>
</dbReference>
<evidence type="ECO:0000259" key="2">
    <source>
        <dbReference type="Pfam" id="PF04773"/>
    </source>
</evidence>